<dbReference type="AlphaFoldDB" id="A0A0F8XJD0"/>
<accession>A0A0F8XJD0</accession>
<reference evidence="2" key="1">
    <citation type="journal article" date="2015" name="Nature">
        <title>Complex archaea that bridge the gap between prokaryotes and eukaryotes.</title>
        <authorList>
            <person name="Spang A."/>
            <person name="Saw J.H."/>
            <person name="Jorgensen S.L."/>
            <person name="Zaremba-Niedzwiedzka K."/>
            <person name="Martijn J."/>
            <person name="Lind A.E."/>
            <person name="van Eijk R."/>
            <person name="Schleper C."/>
            <person name="Guy L."/>
            <person name="Ettema T.J."/>
        </authorList>
    </citation>
    <scope>NUCLEOTIDE SEQUENCE</scope>
</reference>
<evidence type="ECO:0000313" key="2">
    <source>
        <dbReference type="EMBL" id="KKK61195.1"/>
    </source>
</evidence>
<feature type="region of interest" description="Disordered" evidence="1">
    <location>
        <begin position="98"/>
        <end position="138"/>
    </location>
</feature>
<evidence type="ECO:0000256" key="1">
    <source>
        <dbReference type="SAM" id="MobiDB-lite"/>
    </source>
</evidence>
<dbReference type="EMBL" id="LAZR01062598">
    <property type="protein sequence ID" value="KKK61195.1"/>
    <property type="molecule type" value="Genomic_DNA"/>
</dbReference>
<feature type="compositionally biased region" description="Pro residues" evidence="1">
    <location>
        <begin position="101"/>
        <end position="115"/>
    </location>
</feature>
<protein>
    <submittedName>
        <fullName evidence="2">Uncharacterized protein</fullName>
    </submittedName>
</protein>
<proteinExistence type="predicted"/>
<name>A0A0F8XJD0_9ZZZZ</name>
<feature type="compositionally biased region" description="Polar residues" evidence="1">
    <location>
        <begin position="128"/>
        <end position="138"/>
    </location>
</feature>
<gene>
    <name evidence="2" type="ORF">LCGC14_3016770</name>
</gene>
<organism evidence="2">
    <name type="scientific">marine sediment metagenome</name>
    <dbReference type="NCBI Taxonomy" id="412755"/>
    <lineage>
        <taxon>unclassified sequences</taxon>
        <taxon>metagenomes</taxon>
        <taxon>ecological metagenomes</taxon>
    </lineage>
</organism>
<comment type="caution">
    <text evidence="2">The sequence shown here is derived from an EMBL/GenBank/DDBJ whole genome shotgun (WGS) entry which is preliminary data.</text>
</comment>
<sequence length="138" mass="14469">MNSFQGLVASACFLLCGCTLALGHAPESARVAEAEIRAEITTNTAKMETIACEDRSDRLAKALADLRGFVSQVIPADVTQRVKLLLIRTGYVDLASAPVATPAPSPSATPAPSPSPSAREQERPSPRQPESTLPSVGQ</sequence>